<protein>
    <submittedName>
        <fullName evidence="4">DUF1549 and DUF1553 domain-containing protein</fullName>
    </submittedName>
</protein>
<keyword evidence="5" id="KW-1185">Reference proteome</keyword>
<evidence type="ECO:0000259" key="2">
    <source>
        <dbReference type="Pfam" id="PF07583"/>
    </source>
</evidence>
<dbReference type="PANTHER" id="PTHR35889">
    <property type="entry name" value="CYCLOINULO-OLIGOSACCHARIDE FRUCTANOTRANSFERASE-RELATED"/>
    <property type="match status" value="1"/>
</dbReference>
<evidence type="ECO:0000313" key="5">
    <source>
        <dbReference type="Proteomes" id="UP001524499"/>
    </source>
</evidence>
<proteinExistence type="predicted"/>
<dbReference type="PANTHER" id="PTHR35889:SF3">
    <property type="entry name" value="F-BOX DOMAIN-CONTAINING PROTEIN"/>
    <property type="match status" value="1"/>
</dbReference>
<dbReference type="InterPro" id="IPR022655">
    <property type="entry name" value="DUF1553"/>
</dbReference>
<evidence type="ECO:0000313" key="4">
    <source>
        <dbReference type="EMBL" id="MCQ8106352.1"/>
    </source>
</evidence>
<name>A0ABT1TMM5_9GAMM</name>
<evidence type="ECO:0000259" key="3">
    <source>
        <dbReference type="Pfam" id="PF07587"/>
    </source>
</evidence>
<sequence>MNKKVYSALVWGLAVVITGAPLAADDKPADEAGKSSKAKLWSYQPVNPPAVPDVAQSDWVRTPIDAFVLARLEEKGLKPSPDADKAAFIRRATLDVWGIIPTPEEVDAFVQDDSDNAYEKLVDRLLASPKYGERQGRKWLDLARYADSTGFQNDNDRLNMWRYRDYVINAFNQDKPYSRFIQEQLAGDELWPGDEQALIATGFMAQFPDNSNSRDLVQRKYQITTDITDTVGKVVLGQTLECARCHNHKFDKISQKDYFSFQAFFANIAPVDNIPVSNKGEVEKQWQAQWDKWQAATKDIRAKQKAIIDTHREEALKYHKERYLTDSREAIFKPKEQWTAQDRWVNHRLANVTTEGSLQSFFQERGESTDPKTYDKKVAEQWAELEKLNKELRKFDDLKPTTSSNNISAMTELGHPDAPPSFVFAVGDHEKPLEQVEPAFPAAITSEKPDIKPLAFSSGRRTALVKWLTSETNPLTSRVYVNRVWDQYFGKGIVATLSDFGKAGEKPKNPELLDYLAKQFVKNGWSVKQLHKEILLSSVYRQASDYREDVKQVDPENELLAVFPRQRLEAEQVRDSLLVAAGKLVDTVGGPSVYAPLPSAINTNYRNNNAAGFNDRMWRTSKDEKDHNRRSLYIFTRRSIPYPILDSFNMASPQEAHSKREVTTTPLQALTLFNSEVIFDWSKSLAGRVINEAGEEEADRINRLYRILFARNANEDELATLQAFLDEQAKVISAKAENGKFEINVPAEIKDKKIDDPIRAAAFVDLVHTVANSNEFIYRF</sequence>
<feature type="chain" id="PRO_5046310419" evidence="1">
    <location>
        <begin position="24"/>
        <end position="780"/>
    </location>
</feature>
<feature type="domain" description="DUF1553" evidence="3">
    <location>
        <begin position="460"/>
        <end position="725"/>
    </location>
</feature>
<dbReference type="Pfam" id="PF07583">
    <property type="entry name" value="PSCyt2"/>
    <property type="match status" value="1"/>
</dbReference>
<dbReference type="RefSeq" id="WP_256604458.1">
    <property type="nucleotide sequence ID" value="NZ_JANIBJ010000062.1"/>
</dbReference>
<accession>A0ABT1TMM5</accession>
<gene>
    <name evidence="4" type="ORF">NP590_19770</name>
</gene>
<dbReference type="Pfam" id="PF07587">
    <property type="entry name" value="PSD1"/>
    <property type="match status" value="1"/>
</dbReference>
<dbReference type="Proteomes" id="UP001524499">
    <property type="component" value="Unassembled WGS sequence"/>
</dbReference>
<feature type="domain" description="DUF1549" evidence="2">
    <location>
        <begin position="63"/>
        <end position="268"/>
    </location>
</feature>
<evidence type="ECO:0000256" key="1">
    <source>
        <dbReference type="SAM" id="SignalP"/>
    </source>
</evidence>
<dbReference type="EMBL" id="JANIBJ010000062">
    <property type="protein sequence ID" value="MCQ8106352.1"/>
    <property type="molecule type" value="Genomic_DNA"/>
</dbReference>
<reference evidence="4 5" key="1">
    <citation type="submission" date="2022-07" db="EMBL/GenBank/DDBJ databases">
        <title>Methylomonas rivi sp. nov., Methylomonas rosea sp. nov., Methylomonas aureus sp. nov. and Methylomonas subterranea sp. nov., four novel methanotrophs isolated from a freshwater creek and the deep terrestrial subsurface.</title>
        <authorList>
            <person name="Abin C."/>
            <person name="Sankaranarayanan K."/>
            <person name="Garner C."/>
            <person name="Sindelar R."/>
            <person name="Kotary K."/>
            <person name="Garner R."/>
            <person name="Barclay S."/>
            <person name="Lawson P."/>
            <person name="Krumholz L."/>
        </authorList>
    </citation>
    <scope>NUCLEOTIDE SEQUENCE [LARGE SCALE GENOMIC DNA]</scope>
    <source>
        <strain evidence="4 5">SURF-2</strain>
    </source>
</reference>
<keyword evidence="1" id="KW-0732">Signal</keyword>
<organism evidence="4 5">
    <name type="scientific">Methylomonas subterranea</name>
    <dbReference type="NCBI Taxonomy" id="2952225"/>
    <lineage>
        <taxon>Bacteria</taxon>
        <taxon>Pseudomonadati</taxon>
        <taxon>Pseudomonadota</taxon>
        <taxon>Gammaproteobacteria</taxon>
        <taxon>Methylococcales</taxon>
        <taxon>Methylococcaceae</taxon>
        <taxon>Methylomonas</taxon>
    </lineage>
</organism>
<dbReference type="InterPro" id="IPR011444">
    <property type="entry name" value="DUF1549"/>
</dbReference>
<comment type="caution">
    <text evidence="4">The sequence shown here is derived from an EMBL/GenBank/DDBJ whole genome shotgun (WGS) entry which is preliminary data.</text>
</comment>
<feature type="signal peptide" evidence="1">
    <location>
        <begin position="1"/>
        <end position="23"/>
    </location>
</feature>